<organism evidence="1 2">
    <name type="scientific">Actinomyces denticolens</name>
    <dbReference type="NCBI Taxonomy" id="52767"/>
    <lineage>
        <taxon>Bacteria</taxon>
        <taxon>Bacillati</taxon>
        <taxon>Actinomycetota</taxon>
        <taxon>Actinomycetes</taxon>
        <taxon>Actinomycetales</taxon>
        <taxon>Actinomycetaceae</taxon>
        <taxon>Actinomyces</taxon>
    </lineage>
</organism>
<reference evidence="1 2" key="1">
    <citation type="submission" date="2016-11" db="EMBL/GenBank/DDBJ databases">
        <authorList>
            <person name="Varghese N."/>
            <person name="Submissions S."/>
        </authorList>
    </citation>
    <scope>NUCLEOTIDE SEQUENCE [LARGE SCALE GENOMIC DNA]</scope>
    <source>
        <strain evidence="1 2">PA</strain>
    </source>
</reference>
<gene>
    <name evidence="1" type="ORF">SAMN05216246_10133</name>
</gene>
<dbReference type="EMBL" id="FQYL01000001">
    <property type="protein sequence ID" value="SHI28695.1"/>
    <property type="molecule type" value="Genomic_DNA"/>
</dbReference>
<proteinExistence type="predicted"/>
<name>A0ABY1HYJ3_9ACTO</name>
<evidence type="ECO:0000313" key="2">
    <source>
        <dbReference type="Proteomes" id="UP000184390"/>
    </source>
</evidence>
<dbReference type="Proteomes" id="UP000184390">
    <property type="component" value="Unassembled WGS sequence"/>
</dbReference>
<accession>A0ABY1HYJ3</accession>
<dbReference type="RefSeq" id="WP_073451006.1">
    <property type="nucleotide sequence ID" value="NZ_FQYL01000001.1"/>
</dbReference>
<sequence length="279" mass="27854">MSAPSPTSPEPVGLRRVRQALERILTRAGAAAPEAAARSGAEAVAPALEALELVREEVAPWEGLIHRGCRIAPAPGSAAHPAPLRLRRLIRGGWELIGATAEVGAGPAAPAPSSAPLLQVRHDLARRLVAAVGPGVPDEPAGTVRASGALRPASAAAGLGPADAVGTTAGRRLLLTGEDAAAWAEATGDDNPVHLIPGAARRAGLEAGEGDVVVHGLLLAALSLSIVPARPGRGGLSLLFPSALAIGRAGAGLVVDEGGSCSSTADGRTALRRRSTIEA</sequence>
<comment type="caution">
    <text evidence="1">The sequence shown here is derived from an EMBL/GenBank/DDBJ whole genome shotgun (WGS) entry which is preliminary data.</text>
</comment>
<dbReference type="InterPro" id="IPR029069">
    <property type="entry name" value="HotDog_dom_sf"/>
</dbReference>
<evidence type="ECO:0000313" key="1">
    <source>
        <dbReference type="EMBL" id="SHI28695.1"/>
    </source>
</evidence>
<protein>
    <submittedName>
        <fullName evidence="1">MaoC like domain-containing protein</fullName>
    </submittedName>
</protein>
<dbReference type="SUPFAM" id="SSF54637">
    <property type="entry name" value="Thioesterase/thiol ester dehydrase-isomerase"/>
    <property type="match status" value="1"/>
</dbReference>
<dbReference type="Gene3D" id="3.10.129.10">
    <property type="entry name" value="Hotdog Thioesterase"/>
    <property type="match status" value="1"/>
</dbReference>
<keyword evidence="2" id="KW-1185">Reference proteome</keyword>